<feature type="transmembrane region" description="Helical" evidence="6">
    <location>
        <begin position="177"/>
        <end position="201"/>
    </location>
</feature>
<dbReference type="AlphaFoldDB" id="A0AAC9Z7Z7"/>
<name>A0AAC9Z7Z7_9RHOB</name>
<organism evidence="9 10">
    <name type="scientific">Phaeobacter gallaeciensis</name>
    <dbReference type="NCBI Taxonomy" id="60890"/>
    <lineage>
        <taxon>Bacteria</taxon>
        <taxon>Pseudomonadati</taxon>
        <taxon>Pseudomonadota</taxon>
        <taxon>Alphaproteobacteria</taxon>
        <taxon>Rhodobacterales</taxon>
        <taxon>Roseobacteraceae</taxon>
        <taxon>Phaeobacter</taxon>
    </lineage>
</organism>
<dbReference type="Pfam" id="PF00892">
    <property type="entry name" value="EamA"/>
    <property type="match status" value="1"/>
</dbReference>
<feature type="transmembrane region" description="Helical" evidence="6">
    <location>
        <begin position="221"/>
        <end position="243"/>
    </location>
</feature>
<feature type="transmembrane region" description="Helical" evidence="6">
    <location>
        <begin position="276"/>
        <end position="295"/>
    </location>
</feature>
<evidence type="ECO:0000313" key="9">
    <source>
        <dbReference type="EMBL" id="ATF05175.1"/>
    </source>
</evidence>
<dbReference type="InterPro" id="IPR000620">
    <property type="entry name" value="EamA_dom"/>
</dbReference>
<dbReference type="GeneID" id="31845530"/>
<dbReference type="PANTHER" id="PTHR22911">
    <property type="entry name" value="ACYL-MALONYL CONDENSING ENZYME-RELATED"/>
    <property type="match status" value="1"/>
</dbReference>
<comment type="similarity">
    <text evidence="2">Belongs to the drug/metabolite transporter (DMT) superfamily. 10 TMS drug/metabolite exporter (DME) (TC 2.A.7.3) family.</text>
</comment>
<dbReference type="RefSeq" id="WP_024096562.1">
    <property type="nucleotide sequence ID" value="NZ_CP010588.1"/>
</dbReference>
<feature type="chain" id="PRO_5041931327" evidence="7">
    <location>
        <begin position="24"/>
        <end position="307"/>
    </location>
</feature>
<feature type="signal peptide" evidence="7">
    <location>
        <begin position="1"/>
        <end position="23"/>
    </location>
</feature>
<dbReference type="PANTHER" id="PTHR22911:SF6">
    <property type="entry name" value="SOLUTE CARRIER FAMILY 35 MEMBER G1"/>
    <property type="match status" value="1"/>
</dbReference>
<proteinExistence type="inferred from homology"/>
<feature type="transmembrane region" description="Helical" evidence="6">
    <location>
        <begin position="98"/>
        <end position="116"/>
    </location>
</feature>
<evidence type="ECO:0000259" key="8">
    <source>
        <dbReference type="Pfam" id="PF00892"/>
    </source>
</evidence>
<feature type="transmembrane region" description="Helical" evidence="6">
    <location>
        <begin position="145"/>
        <end position="165"/>
    </location>
</feature>
<evidence type="ECO:0000256" key="3">
    <source>
        <dbReference type="ARBA" id="ARBA00022692"/>
    </source>
</evidence>
<evidence type="ECO:0000256" key="7">
    <source>
        <dbReference type="SAM" id="SignalP"/>
    </source>
</evidence>
<dbReference type="GO" id="GO:0016020">
    <property type="term" value="C:membrane"/>
    <property type="evidence" value="ECO:0007669"/>
    <property type="project" value="UniProtKB-SubCell"/>
</dbReference>
<protein>
    <submittedName>
        <fullName evidence="9">Permease</fullName>
    </submittedName>
</protein>
<evidence type="ECO:0000256" key="4">
    <source>
        <dbReference type="ARBA" id="ARBA00022989"/>
    </source>
</evidence>
<comment type="subcellular location">
    <subcellularLocation>
        <location evidence="1">Membrane</location>
        <topology evidence="1">Multi-pass membrane protein</topology>
    </subcellularLocation>
</comment>
<sequence length="307" mass="32492">MTANRPLFAAMLALMASAILSLADNFVGAVKETAGLWQFQLVKAMIALSFLYSAAVFVGLSCRPQNWGWLILRSVLIAVGLLTYFAALGVLPVAQAGAGLYSAPIWIMLFSVLFLGKRIGKRRVVAMIAGFVGVLMLLQPDLSNLTVFSALPLVAGAFYGTGGLATKQLCGDENPVVLALGVFATIAAISIVMLGYLALLPSALPDPGFHARGWEPLSQRFLWLTFTQAIGAAFSIAVLANAYRFAEPDFVAVCEYSFLIFAAVWALALWGLPTNLAAQGGIAIIILSGAALFLLDRPAKPAFSLSS</sequence>
<reference evidence="9 10" key="1">
    <citation type="journal article" date="2017" name="Front. Microbiol.">
        <title>Phaeobacter piscinae sp. nov., a species of the Roseobacter group and potential aquaculture probiont.</title>
        <authorList>
            <person name="Sonnenschein E.C."/>
            <person name="Phippen C.B.W."/>
            <person name="Nielsen K.F."/>
            <person name="Mateiu R.V."/>
            <person name="Melchiorsen J."/>
            <person name="Gram L."/>
            <person name="Overmann J."/>
            <person name="Freese H.M."/>
        </authorList>
    </citation>
    <scope>NUCLEOTIDE SEQUENCE [LARGE SCALE GENOMIC DNA]</scope>
    <source>
        <strain evidence="9 10">P63</strain>
    </source>
</reference>
<keyword evidence="5 6" id="KW-0472">Membrane</keyword>
<dbReference type="SUPFAM" id="SSF103481">
    <property type="entry name" value="Multidrug resistance efflux transporter EmrE"/>
    <property type="match status" value="2"/>
</dbReference>
<feature type="transmembrane region" description="Helical" evidence="6">
    <location>
        <begin position="250"/>
        <end position="270"/>
    </location>
</feature>
<evidence type="ECO:0000313" key="10">
    <source>
        <dbReference type="Proteomes" id="UP000217545"/>
    </source>
</evidence>
<gene>
    <name evidence="9" type="ORF">PhaeoP63_01084</name>
</gene>
<evidence type="ECO:0000256" key="1">
    <source>
        <dbReference type="ARBA" id="ARBA00004141"/>
    </source>
</evidence>
<evidence type="ECO:0000256" key="6">
    <source>
        <dbReference type="SAM" id="Phobius"/>
    </source>
</evidence>
<feature type="domain" description="EamA" evidence="8">
    <location>
        <begin position="8"/>
        <end position="138"/>
    </location>
</feature>
<keyword evidence="4 6" id="KW-1133">Transmembrane helix</keyword>
<feature type="transmembrane region" description="Helical" evidence="6">
    <location>
        <begin position="39"/>
        <end position="58"/>
    </location>
</feature>
<keyword evidence="7" id="KW-0732">Signal</keyword>
<dbReference type="Proteomes" id="UP000217545">
    <property type="component" value="Chromosome"/>
</dbReference>
<evidence type="ECO:0000256" key="5">
    <source>
        <dbReference type="ARBA" id="ARBA00023136"/>
    </source>
</evidence>
<keyword evidence="3 6" id="KW-0812">Transmembrane</keyword>
<feature type="transmembrane region" description="Helical" evidence="6">
    <location>
        <begin position="70"/>
        <end position="92"/>
    </location>
</feature>
<dbReference type="EMBL" id="CP010784">
    <property type="protein sequence ID" value="ATF05175.1"/>
    <property type="molecule type" value="Genomic_DNA"/>
</dbReference>
<accession>A0AAC9Z7Z7</accession>
<dbReference type="InterPro" id="IPR037185">
    <property type="entry name" value="EmrE-like"/>
</dbReference>
<feature type="transmembrane region" description="Helical" evidence="6">
    <location>
        <begin position="123"/>
        <end position="139"/>
    </location>
</feature>
<evidence type="ECO:0000256" key="2">
    <source>
        <dbReference type="ARBA" id="ARBA00009853"/>
    </source>
</evidence>